<evidence type="ECO:0000256" key="1">
    <source>
        <dbReference type="SAM" id="MobiDB-lite"/>
    </source>
</evidence>
<dbReference type="PROSITE" id="PS51781">
    <property type="entry name" value="SH3B"/>
    <property type="match status" value="1"/>
</dbReference>
<dbReference type="Proteomes" id="UP000640485">
    <property type="component" value="Unassembled WGS sequence"/>
</dbReference>
<organism evidence="3 4">
    <name type="scientific">Paracoccus caeni</name>
    <dbReference type="NCBI Taxonomy" id="657651"/>
    <lineage>
        <taxon>Bacteria</taxon>
        <taxon>Pseudomonadati</taxon>
        <taxon>Pseudomonadota</taxon>
        <taxon>Alphaproteobacteria</taxon>
        <taxon>Rhodobacterales</taxon>
        <taxon>Paracoccaceae</taxon>
        <taxon>Paracoccus</taxon>
    </lineage>
</organism>
<dbReference type="SMART" id="SM00287">
    <property type="entry name" value="SH3b"/>
    <property type="match status" value="1"/>
</dbReference>
<dbReference type="Gene3D" id="2.30.30.40">
    <property type="entry name" value="SH3 Domains"/>
    <property type="match status" value="1"/>
</dbReference>
<dbReference type="RefSeq" id="WP_200685208.1">
    <property type="nucleotide sequence ID" value="NZ_JAEPRQ010000002.1"/>
</dbReference>
<dbReference type="InterPro" id="IPR003646">
    <property type="entry name" value="SH3-like_bac-type"/>
</dbReference>
<sequence length="175" mass="18337">MIRLGLLLLALIAAIALTWATYGEGDLRAERRAAIPETQPETTPTDAPSLIEELTRPEPDQNTGPIVEAESQTAPVTDEFPGPPLQPSPEYEGQTPEPAQTALPAGATGPILYVTATRVNVRAGASTGDAVVVALDRGAAVEALGPTDGDWVQIRDTNGRQGFVSGQFLSSQAPR</sequence>
<dbReference type="EMBL" id="JAEPRQ010000002">
    <property type="protein sequence ID" value="MBK4215845.1"/>
    <property type="molecule type" value="Genomic_DNA"/>
</dbReference>
<evidence type="ECO:0000313" key="4">
    <source>
        <dbReference type="Proteomes" id="UP000640485"/>
    </source>
</evidence>
<reference evidence="3" key="1">
    <citation type="submission" date="2021-01" db="EMBL/GenBank/DDBJ databases">
        <title>Paracoccus amoyensis sp. nov., isolated from the surface seawater along the coast of Xiamen Island, China.</title>
        <authorList>
            <person name="Lyu L."/>
        </authorList>
    </citation>
    <scope>NUCLEOTIDE SEQUENCE</scope>
    <source>
        <strain evidence="3">MJ17</strain>
    </source>
</reference>
<name>A0A934SEE2_9RHOB</name>
<comment type="caution">
    <text evidence="3">The sequence shown here is derived from an EMBL/GenBank/DDBJ whole genome shotgun (WGS) entry which is preliminary data.</text>
</comment>
<proteinExistence type="predicted"/>
<feature type="region of interest" description="Disordered" evidence="1">
    <location>
        <begin position="32"/>
        <end position="104"/>
    </location>
</feature>
<protein>
    <submittedName>
        <fullName evidence="3">SH3 domain-containing protein</fullName>
    </submittedName>
</protein>
<feature type="domain" description="SH3b" evidence="2">
    <location>
        <begin position="109"/>
        <end position="173"/>
    </location>
</feature>
<dbReference type="AlphaFoldDB" id="A0A934SEE2"/>
<dbReference type="Pfam" id="PF08239">
    <property type="entry name" value="SH3_3"/>
    <property type="match status" value="1"/>
</dbReference>
<keyword evidence="4" id="KW-1185">Reference proteome</keyword>
<accession>A0A934SEE2</accession>
<evidence type="ECO:0000313" key="3">
    <source>
        <dbReference type="EMBL" id="MBK4215845.1"/>
    </source>
</evidence>
<evidence type="ECO:0000259" key="2">
    <source>
        <dbReference type="PROSITE" id="PS51781"/>
    </source>
</evidence>
<gene>
    <name evidence="3" type="ORF">JJJ17_07905</name>
</gene>
<feature type="compositionally biased region" description="Polar residues" evidence="1">
    <location>
        <begin position="60"/>
        <end position="75"/>
    </location>
</feature>